<sequence>MWHGLCRILLIAALALTAATPAMAQEGLNVNKVFQRFGHAKGCKMVEMHNAKLKGYELKVYKSLTYKNIGASIEPYLKADRKNAKKIREVVENGQIVSGYYIMPPKSKGINRYILFSKVKPNRGTVIYIEGELSPDDIMKLCYA</sequence>
<dbReference type="AlphaFoldDB" id="A0A8E1URA3"/>
<dbReference type="EMBL" id="LFQU01000022">
    <property type="protein sequence ID" value="KOO67928.1"/>
    <property type="molecule type" value="Genomic_DNA"/>
</dbReference>
<comment type="caution">
    <text evidence="2">The sequence shown here is derived from an EMBL/GenBank/DDBJ whole genome shotgun (WGS) entry which is preliminary data.</text>
</comment>
<name>A0A8E1URA3_9BACT</name>
<dbReference type="OrthoDB" id="997123at2"/>
<accession>A0A8E1URA3</accession>
<feature type="chain" id="PRO_5034452304" description="DUF4252 domain-containing protein" evidence="1">
    <location>
        <begin position="25"/>
        <end position="144"/>
    </location>
</feature>
<protein>
    <recommendedName>
        <fullName evidence="4">DUF4252 domain-containing protein</fullName>
    </recommendedName>
</protein>
<reference evidence="2 3" key="1">
    <citation type="submission" date="2015-06" db="EMBL/GenBank/DDBJ databases">
        <title>Prevotella sp. 109, sp. nov., a novel member of the family Prevotellaceae isolated from human faeces.</title>
        <authorList>
            <person name="Shkoporov A.N."/>
            <person name="Chaplin A.V."/>
            <person name="Kafarskaia L.I."/>
            <person name="Efimov B.A."/>
        </authorList>
    </citation>
    <scope>NUCLEOTIDE SEQUENCE [LARGE SCALE GENOMIC DNA]</scope>
    <source>
        <strain evidence="2 3">109</strain>
    </source>
</reference>
<dbReference type="Pfam" id="PF19603">
    <property type="entry name" value="DUF6108"/>
    <property type="match status" value="1"/>
</dbReference>
<evidence type="ECO:0000313" key="3">
    <source>
        <dbReference type="Proteomes" id="UP000036951"/>
    </source>
</evidence>
<organism evidence="2 3">
    <name type="scientific">Xylanibacter rarus</name>
    <dbReference type="NCBI Taxonomy" id="1676614"/>
    <lineage>
        <taxon>Bacteria</taxon>
        <taxon>Pseudomonadati</taxon>
        <taxon>Bacteroidota</taxon>
        <taxon>Bacteroidia</taxon>
        <taxon>Bacteroidales</taxon>
        <taxon>Prevotellaceae</taxon>
        <taxon>Xylanibacter</taxon>
    </lineage>
</organism>
<gene>
    <name evidence="2" type="ORF">ACU52_10875</name>
</gene>
<proteinExistence type="predicted"/>
<keyword evidence="1" id="KW-0732">Signal</keyword>
<evidence type="ECO:0000313" key="2">
    <source>
        <dbReference type="EMBL" id="KOO67928.1"/>
    </source>
</evidence>
<feature type="signal peptide" evidence="1">
    <location>
        <begin position="1"/>
        <end position="24"/>
    </location>
</feature>
<dbReference type="Proteomes" id="UP000036951">
    <property type="component" value="Unassembled WGS sequence"/>
</dbReference>
<keyword evidence="3" id="KW-1185">Reference proteome</keyword>
<evidence type="ECO:0008006" key="4">
    <source>
        <dbReference type="Google" id="ProtNLM"/>
    </source>
</evidence>
<evidence type="ECO:0000256" key="1">
    <source>
        <dbReference type="SAM" id="SignalP"/>
    </source>
</evidence>
<dbReference type="InterPro" id="IPR046090">
    <property type="entry name" value="DUF6108"/>
</dbReference>